<name>A0AAU8FRW0_9BACT</name>
<organism evidence="5">
    <name type="scientific">Dyadobacter sp. 676</name>
    <dbReference type="NCBI Taxonomy" id="3088362"/>
    <lineage>
        <taxon>Bacteria</taxon>
        <taxon>Pseudomonadati</taxon>
        <taxon>Bacteroidota</taxon>
        <taxon>Cytophagia</taxon>
        <taxon>Cytophagales</taxon>
        <taxon>Spirosomataceae</taxon>
        <taxon>Dyadobacter</taxon>
    </lineage>
</organism>
<dbReference type="GO" id="GO:0016787">
    <property type="term" value="F:hydrolase activity"/>
    <property type="evidence" value="ECO:0007669"/>
    <property type="project" value="UniProtKB-KW"/>
</dbReference>
<gene>
    <name evidence="5" type="ORF">ABV298_10310</name>
</gene>
<dbReference type="InterPro" id="IPR052701">
    <property type="entry name" value="GAG_Ulvan_Degrading_Sulfatases"/>
</dbReference>
<dbReference type="InterPro" id="IPR017850">
    <property type="entry name" value="Alkaline_phosphatase_core_sf"/>
</dbReference>
<dbReference type="AlphaFoldDB" id="A0AAU8FRW0"/>
<evidence type="ECO:0000256" key="3">
    <source>
        <dbReference type="SAM" id="SignalP"/>
    </source>
</evidence>
<protein>
    <submittedName>
        <fullName evidence="5">Sulfatase-like hydrolase/transferase</fullName>
    </submittedName>
</protein>
<feature type="chain" id="PRO_5043717295" evidence="3">
    <location>
        <begin position="23"/>
        <end position="143"/>
    </location>
</feature>
<dbReference type="PANTHER" id="PTHR43751:SF3">
    <property type="entry name" value="SULFATASE N-TERMINAL DOMAIN-CONTAINING PROTEIN"/>
    <property type="match status" value="1"/>
</dbReference>
<dbReference type="RefSeq" id="WP_353722040.1">
    <property type="nucleotide sequence ID" value="NZ_CP159289.1"/>
</dbReference>
<dbReference type="PROSITE" id="PS00523">
    <property type="entry name" value="SULFATASE_1"/>
    <property type="match status" value="1"/>
</dbReference>
<keyword evidence="3" id="KW-0732">Signal</keyword>
<feature type="signal peptide" evidence="3">
    <location>
        <begin position="1"/>
        <end position="22"/>
    </location>
</feature>
<accession>A0AAU8FRW0</accession>
<evidence type="ECO:0000256" key="2">
    <source>
        <dbReference type="ARBA" id="ARBA00022801"/>
    </source>
</evidence>
<evidence type="ECO:0000313" key="5">
    <source>
        <dbReference type="EMBL" id="XCH26757.1"/>
    </source>
</evidence>
<dbReference type="EMBL" id="CP159289">
    <property type="protein sequence ID" value="XCH26757.1"/>
    <property type="molecule type" value="Genomic_DNA"/>
</dbReference>
<dbReference type="InterPro" id="IPR024607">
    <property type="entry name" value="Sulfatase_CS"/>
</dbReference>
<sequence length="143" mass="15455">MKKYFLLVALFATSFLCHHSPAQTPKPARPNIVFILADDLGYGDVGFNGQKLIKTPNIDRLAREGMIFSQFYAGTSVCAPSRSSLLTGQHTGHTYIRGNKSVEPEGQQPIADSVITLAEILKKVGIYNGRFREVGIGPGGFGG</sequence>
<keyword evidence="2 5" id="KW-0378">Hydrolase</keyword>
<feature type="domain" description="Sulfatase N-terminal" evidence="4">
    <location>
        <begin position="30"/>
        <end position="127"/>
    </location>
</feature>
<comment type="similarity">
    <text evidence="1">Belongs to the sulfatase family.</text>
</comment>
<evidence type="ECO:0000259" key="4">
    <source>
        <dbReference type="Pfam" id="PF00884"/>
    </source>
</evidence>
<reference evidence="5" key="1">
    <citation type="submission" date="2024-06" db="EMBL/GenBank/DDBJ databases">
        <title>Sequencing and assembly of the genome of Dyadobacter sp. strain 676, a symbiont of Cyamopsis tetragonoloba.</title>
        <authorList>
            <person name="Guro P."/>
            <person name="Sazanova A."/>
            <person name="Kuznetsova I."/>
            <person name="Belimov A."/>
            <person name="Safronova V."/>
        </authorList>
    </citation>
    <scope>NUCLEOTIDE SEQUENCE</scope>
    <source>
        <strain evidence="5">676</strain>
    </source>
</reference>
<proteinExistence type="inferred from homology"/>
<dbReference type="SUPFAM" id="SSF53649">
    <property type="entry name" value="Alkaline phosphatase-like"/>
    <property type="match status" value="1"/>
</dbReference>
<dbReference type="Pfam" id="PF00884">
    <property type="entry name" value="Sulfatase"/>
    <property type="match status" value="1"/>
</dbReference>
<dbReference type="Gene3D" id="3.40.720.10">
    <property type="entry name" value="Alkaline Phosphatase, subunit A"/>
    <property type="match status" value="1"/>
</dbReference>
<dbReference type="PANTHER" id="PTHR43751">
    <property type="entry name" value="SULFATASE"/>
    <property type="match status" value="1"/>
</dbReference>
<dbReference type="InterPro" id="IPR000917">
    <property type="entry name" value="Sulfatase_N"/>
</dbReference>
<evidence type="ECO:0000256" key="1">
    <source>
        <dbReference type="ARBA" id="ARBA00008779"/>
    </source>
</evidence>